<dbReference type="Proteomes" id="UP001642360">
    <property type="component" value="Unassembled WGS sequence"/>
</dbReference>
<sequence length="368" mass="41343">MGLKLATRSLFLLLLVLLCVHGADQEQRKDLTKQTQKNKQVKLHDTKGHIMLGNPKNDHNDDNHQRNEINTSNDSAVEDIPGGINVLRLHSMDAHINDENDVHDKANVLQHAIDDPVSISDKQDNDAHGGTHRDHVHDHIDPSLIVFFLIKDLKLGKTMPIHFPKRDPSSSPHLLPKEEAETFAFSLKELPNLLPLFSFSPNSPQAKAMENTLRECEADPIKGETKFCATSYESMTDFTRSVFGIKSQIKFLSTTHLTKSNTHFQNYTILENPEEISAYKMVACHTMPYPYAVFYCHTQASKNKVFKILLGGENGDKVEAVVVCHIDTSQWSRNHVSFRVLGIEAGTPGVCHFFPADHLVWISSPTSI</sequence>
<dbReference type="SMART" id="SM01045">
    <property type="entry name" value="BURP"/>
    <property type="match status" value="1"/>
</dbReference>
<feature type="compositionally biased region" description="Basic and acidic residues" evidence="1">
    <location>
        <begin position="56"/>
        <end position="67"/>
    </location>
</feature>
<feature type="chain" id="PRO_5044766752" description="BURP domain-containing protein" evidence="2">
    <location>
        <begin position="26"/>
        <end position="368"/>
    </location>
</feature>
<dbReference type="EMBL" id="CAUOFW020001236">
    <property type="protein sequence ID" value="CAK9142576.1"/>
    <property type="molecule type" value="Genomic_DNA"/>
</dbReference>
<dbReference type="InterPro" id="IPR004873">
    <property type="entry name" value="BURP_dom"/>
</dbReference>
<gene>
    <name evidence="4" type="ORF">ILEXP_LOCUS10258</name>
</gene>
<dbReference type="InterPro" id="IPR044816">
    <property type="entry name" value="BURP"/>
</dbReference>
<evidence type="ECO:0000259" key="3">
    <source>
        <dbReference type="PROSITE" id="PS51277"/>
    </source>
</evidence>
<feature type="signal peptide" evidence="2">
    <location>
        <begin position="1"/>
        <end position="25"/>
    </location>
</feature>
<evidence type="ECO:0000256" key="2">
    <source>
        <dbReference type="SAM" id="SignalP"/>
    </source>
</evidence>
<proteinExistence type="predicted"/>
<evidence type="ECO:0000256" key="1">
    <source>
        <dbReference type="SAM" id="MobiDB-lite"/>
    </source>
</evidence>
<dbReference type="PANTHER" id="PTHR31236:SF32">
    <property type="entry name" value="BURP DOMAIN PROTEIN USPL1-LIKE"/>
    <property type="match status" value="1"/>
</dbReference>
<feature type="region of interest" description="Disordered" evidence="1">
    <location>
        <begin position="30"/>
        <end position="77"/>
    </location>
</feature>
<organism evidence="4 5">
    <name type="scientific">Ilex paraguariensis</name>
    <name type="common">yerba mate</name>
    <dbReference type="NCBI Taxonomy" id="185542"/>
    <lineage>
        <taxon>Eukaryota</taxon>
        <taxon>Viridiplantae</taxon>
        <taxon>Streptophyta</taxon>
        <taxon>Embryophyta</taxon>
        <taxon>Tracheophyta</taxon>
        <taxon>Spermatophyta</taxon>
        <taxon>Magnoliopsida</taxon>
        <taxon>eudicotyledons</taxon>
        <taxon>Gunneridae</taxon>
        <taxon>Pentapetalae</taxon>
        <taxon>asterids</taxon>
        <taxon>campanulids</taxon>
        <taxon>Aquifoliales</taxon>
        <taxon>Aquifoliaceae</taxon>
        <taxon>Ilex</taxon>
    </lineage>
</organism>
<feature type="domain" description="BURP" evidence="3">
    <location>
        <begin position="147"/>
        <end position="364"/>
    </location>
</feature>
<dbReference type="PANTHER" id="PTHR31236">
    <property type="entry name" value="BURP DOMAIN PROTEIN USPL1-LIKE"/>
    <property type="match status" value="1"/>
</dbReference>
<evidence type="ECO:0000313" key="4">
    <source>
        <dbReference type="EMBL" id="CAK9142576.1"/>
    </source>
</evidence>
<accession>A0ABC8RC72</accession>
<keyword evidence="5" id="KW-1185">Reference proteome</keyword>
<evidence type="ECO:0000313" key="5">
    <source>
        <dbReference type="Proteomes" id="UP001642360"/>
    </source>
</evidence>
<name>A0ABC8RC72_9AQUA</name>
<protein>
    <recommendedName>
        <fullName evidence="3">BURP domain-containing protein</fullName>
    </recommendedName>
</protein>
<reference evidence="4 5" key="1">
    <citation type="submission" date="2024-02" db="EMBL/GenBank/DDBJ databases">
        <authorList>
            <person name="Vignale AGUSTIN F."/>
            <person name="Sosa J E."/>
            <person name="Modenutti C."/>
        </authorList>
    </citation>
    <scope>NUCLEOTIDE SEQUENCE [LARGE SCALE GENOMIC DNA]</scope>
</reference>
<dbReference type="Pfam" id="PF03181">
    <property type="entry name" value="BURP"/>
    <property type="match status" value="1"/>
</dbReference>
<dbReference type="PROSITE" id="PS51277">
    <property type="entry name" value="BURP"/>
    <property type="match status" value="1"/>
</dbReference>
<keyword evidence="2" id="KW-0732">Signal</keyword>
<dbReference type="AlphaFoldDB" id="A0ABC8RC72"/>
<comment type="caution">
    <text evidence="4">The sequence shown here is derived from an EMBL/GenBank/DDBJ whole genome shotgun (WGS) entry which is preliminary data.</text>
</comment>